<organism evidence="2 3">
    <name type="scientific">Candidatus Buchananbacteria bacterium RIFCSPHIGHO2_01_FULL_47_11b</name>
    <dbReference type="NCBI Taxonomy" id="1797537"/>
    <lineage>
        <taxon>Bacteria</taxon>
        <taxon>Candidatus Buchananiibacteriota</taxon>
    </lineage>
</organism>
<proteinExistence type="predicted"/>
<evidence type="ECO:0000313" key="3">
    <source>
        <dbReference type="Proteomes" id="UP000178385"/>
    </source>
</evidence>
<accession>A0A1G1Y5M4</accession>
<feature type="compositionally biased region" description="Basic and acidic residues" evidence="1">
    <location>
        <begin position="7"/>
        <end position="49"/>
    </location>
</feature>
<dbReference type="Proteomes" id="UP000178385">
    <property type="component" value="Unassembled WGS sequence"/>
</dbReference>
<evidence type="ECO:0000313" key="2">
    <source>
        <dbReference type="EMBL" id="OGY47635.1"/>
    </source>
</evidence>
<feature type="region of interest" description="Disordered" evidence="1">
    <location>
        <begin position="1"/>
        <end position="60"/>
    </location>
</feature>
<dbReference type="AlphaFoldDB" id="A0A1G1Y5M4"/>
<sequence>MATSHEQLSDFYKKQERREQAPRQPEHEQTPERVTVEQHDQPASDRLERVAPPPLPTPPASVAVLQKSQQLLEIETILEQDLADFYFKMDEDARQEFKVTGEQTAAKIEQLLGRSRVRARAIFKLIIAWLKIIPGVNKLFINQEAKIKTDKIMRLTSKPPQ</sequence>
<protein>
    <submittedName>
        <fullName evidence="2">Uncharacterized protein</fullName>
    </submittedName>
</protein>
<comment type="caution">
    <text evidence="2">The sequence shown here is derived from an EMBL/GenBank/DDBJ whole genome shotgun (WGS) entry which is preliminary data.</text>
</comment>
<reference evidence="2 3" key="1">
    <citation type="journal article" date="2016" name="Nat. Commun.">
        <title>Thousands of microbial genomes shed light on interconnected biogeochemical processes in an aquifer system.</title>
        <authorList>
            <person name="Anantharaman K."/>
            <person name="Brown C.T."/>
            <person name="Hug L.A."/>
            <person name="Sharon I."/>
            <person name="Castelle C.J."/>
            <person name="Probst A.J."/>
            <person name="Thomas B.C."/>
            <person name="Singh A."/>
            <person name="Wilkins M.J."/>
            <person name="Karaoz U."/>
            <person name="Brodie E.L."/>
            <person name="Williams K.H."/>
            <person name="Hubbard S.S."/>
            <person name="Banfield J.F."/>
        </authorList>
    </citation>
    <scope>NUCLEOTIDE SEQUENCE [LARGE SCALE GENOMIC DNA]</scope>
</reference>
<dbReference type="EMBL" id="MHIG01000011">
    <property type="protein sequence ID" value="OGY47635.1"/>
    <property type="molecule type" value="Genomic_DNA"/>
</dbReference>
<evidence type="ECO:0000256" key="1">
    <source>
        <dbReference type="SAM" id="MobiDB-lite"/>
    </source>
</evidence>
<gene>
    <name evidence="2" type="ORF">A2840_01290</name>
</gene>
<name>A0A1G1Y5M4_9BACT</name>